<protein>
    <submittedName>
        <fullName evidence="1">Uncharacterized protein</fullName>
    </submittedName>
</protein>
<dbReference type="AlphaFoldDB" id="A0A1M2W6S1"/>
<organism evidence="1 2">
    <name type="scientific">Trametes pubescens</name>
    <name type="common">White-rot fungus</name>
    <dbReference type="NCBI Taxonomy" id="154538"/>
    <lineage>
        <taxon>Eukaryota</taxon>
        <taxon>Fungi</taxon>
        <taxon>Dikarya</taxon>
        <taxon>Basidiomycota</taxon>
        <taxon>Agaricomycotina</taxon>
        <taxon>Agaricomycetes</taxon>
        <taxon>Polyporales</taxon>
        <taxon>Polyporaceae</taxon>
        <taxon>Trametes</taxon>
    </lineage>
</organism>
<dbReference type="EMBL" id="MNAD01000154">
    <property type="protein sequence ID" value="OJT15523.1"/>
    <property type="molecule type" value="Genomic_DNA"/>
</dbReference>
<comment type="caution">
    <text evidence="1">The sequence shown here is derived from an EMBL/GenBank/DDBJ whole genome shotgun (WGS) entry which is preliminary data.</text>
</comment>
<accession>A0A1M2W6S1</accession>
<reference evidence="1 2" key="1">
    <citation type="submission" date="2016-10" db="EMBL/GenBank/DDBJ databases">
        <title>Genome sequence of the basidiomycete white-rot fungus Trametes pubescens.</title>
        <authorList>
            <person name="Makela M.R."/>
            <person name="Granchi Z."/>
            <person name="Peng M."/>
            <person name="De Vries R.P."/>
            <person name="Grigoriev I."/>
            <person name="Riley R."/>
            <person name="Hilden K."/>
        </authorList>
    </citation>
    <scope>NUCLEOTIDE SEQUENCE [LARGE SCALE GENOMIC DNA]</scope>
    <source>
        <strain evidence="1 2">FBCC735</strain>
    </source>
</reference>
<feature type="non-terminal residue" evidence="1">
    <location>
        <position position="1"/>
    </location>
</feature>
<gene>
    <name evidence="1" type="ORF">TRAPUB_7216</name>
</gene>
<proteinExistence type="predicted"/>
<evidence type="ECO:0000313" key="1">
    <source>
        <dbReference type="EMBL" id="OJT15523.1"/>
    </source>
</evidence>
<name>A0A1M2W6S1_TRAPU</name>
<evidence type="ECO:0000313" key="2">
    <source>
        <dbReference type="Proteomes" id="UP000184267"/>
    </source>
</evidence>
<sequence>RAVEVVQSVIKVPRELPARSVVDIQPMLAEVPLEGVFEVVMIAVEVALKVFEFVRRHVEDAREHSTQSAIVVLSWIMRSPVEIAPKDIEVA</sequence>
<dbReference type="Proteomes" id="UP000184267">
    <property type="component" value="Unassembled WGS sequence"/>
</dbReference>
<keyword evidence="2" id="KW-1185">Reference proteome</keyword>